<accession>A0A923S3M1</accession>
<dbReference type="RefSeq" id="WP_187083057.1">
    <property type="nucleotide sequence ID" value="NZ_JACORU010000007.1"/>
</dbReference>
<name>A0A923S3M1_9BURK</name>
<evidence type="ECO:0000313" key="1">
    <source>
        <dbReference type="EMBL" id="MBC5766566.1"/>
    </source>
</evidence>
<dbReference type="Proteomes" id="UP000596827">
    <property type="component" value="Unassembled WGS sequence"/>
</dbReference>
<dbReference type="AlphaFoldDB" id="A0A923S3M1"/>
<reference evidence="1" key="1">
    <citation type="submission" date="2020-08" db="EMBL/GenBank/DDBJ databases">
        <title>Ramlibacter sp. GTP1 16S ribosomal RNA gene genome sequencing and assembly.</title>
        <authorList>
            <person name="Kang M."/>
        </authorList>
    </citation>
    <scope>NUCLEOTIDE SEQUENCE</scope>
    <source>
        <strain evidence="1">GTP1</strain>
    </source>
</reference>
<organism evidence="1 2">
    <name type="scientific">Ramlibacter albus</name>
    <dbReference type="NCBI Taxonomy" id="2079448"/>
    <lineage>
        <taxon>Bacteria</taxon>
        <taxon>Pseudomonadati</taxon>
        <taxon>Pseudomonadota</taxon>
        <taxon>Betaproteobacteria</taxon>
        <taxon>Burkholderiales</taxon>
        <taxon>Comamonadaceae</taxon>
        <taxon>Ramlibacter</taxon>
    </lineage>
</organism>
<keyword evidence="2" id="KW-1185">Reference proteome</keyword>
<sequence>MKILNLLHLTIAQMFYRWALREIDPLHPDVPRILLKQKELADRARHIGIA</sequence>
<dbReference type="EMBL" id="JACORU010000007">
    <property type="protein sequence ID" value="MBC5766566.1"/>
    <property type="molecule type" value="Genomic_DNA"/>
</dbReference>
<comment type="caution">
    <text evidence="1">The sequence shown here is derived from an EMBL/GenBank/DDBJ whole genome shotgun (WGS) entry which is preliminary data.</text>
</comment>
<gene>
    <name evidence="1" type="ORF">H8R02_19000</name>
</gene>
<proteinExistence type="predicted"/>
<evidence type="ECO:0000313" key="2">
    <source>
        <dbReference type="Proteomes" id="UP000596827"/>
    </source>
</evidence>
<protein>
    <submittedName>
        <fullName evidence="1">Uncharacterized protein</fullName>
    </submittedName>
</protein>